<dbReference type="AlphaFoldDB" id="A0A9X3TWV7"/>
<feature type="compositionally biased region" description="Basic and acidic residues" evidence="1">
    <location>
        <begin position="138"/>
        <end position="155"/>
    </location>
</feature>
<feature type="region of interest" description="Disordered" evidence="1">
    <location>
        <begin position="127"/>
        <end position="164"/>
    </location>
</feature>
<dbReference type="InterPro" id="IPR011990">
    <property type="entry name" value="TPR-like_helical_dom_sf"/>
</dbReference>
<comment type="caution">
    <text evidence="3">The sequence shown here is derived from an EMBL/GenBank/DDBJ whole genome shotgun (WGS) entry which is preliminary data.</text>
</comment>
<feature type="chain" id="PRO_5040844491" description="Tetratricopeptide repeat protein" evidence="2">
    <location>
        <begin position="25"/>
        <end position="950"/>
    </location>
</feature>
<evidence type="ECO:0000313" key="3">
    <source>
        <dbReference type="EMBL" id="MDA5193226.1"/>
    </source>
</evidence>
<dbReference type="SUPFAM" id="SSF48452">
    <property type="entry name" value="TPR-like"/>
    <property type="match status" value="1"/>
</dbReference>
<keyword evidence="4" id="KW-1185">Reference proteome</keyword>
<protein>
    <recommendedName>
        <fullName evidence="5">Tetratricopeptide repeat protein</fullName>
    </recommendedName>
</protein>
<dbReference type="Gene3D" id="1.25.40.10">
    <property type="entry name" value="Tetratricopeptide repeat domain"/>
    <property type="match status" value="1"/>
</dbReference>
<organism evidence="3 4">
    <name type="scientific">Govanella unica</name>
    <dbReference type="NCBI Taxonomy" id="2975056"/>
    <lineage>
        <taxon>Bacteria</taxon>
        <taxon>Pseudomonadati</taxon>
        <taxon>Pseudomonadota</taxon>
        <taxon>Alphaproteobacteria</taxon>
        <taxon>Emcibacterales</taxon>
        <taxon>Govanellaceae</taxon>
        <taxon>Govanella</taxon>
    </lineage>
</organism>
<gene>
    <name evidence="3" type="ORF">NYP16_04545</name>
</gene>
<proteinExistence type="predicted"/>
<keyword evidence="2" id="KW-0732">Signal</keyword>
<name>A0A9X3TWV7_9PROT</name>
<evidence type="ECO:0000256" key="2">
    <source>
        <dbReference type="SAM" id="SignalP"/>
    </source>
</evidence>
<feature type="compositionally biased region" description="Low complexity" evidence="1">
    <location>
        <begin position="127"/>
        <end position="137"/>
    </location>
</feature>
<evidence type="ECO:0008006" key="5">
    <source>
        <dbReference type="Google" id="ProtNLM"/>
    </source>
</evidence>
<dbReference type="Proteomes" id="UP001141619">
    <property type="component" value="Unassembled WGS sequence"/>
</dbReference>
<reference evidence="3" key="2">
    <citation type="journal article" date="2023" name="Syst. Appl. Microbiol.">
        <title>Govania unica gen. nov., sp. nov., a rare biosphere bacterium that represents a novel family in the class Alphaproteobacteria.</title>
        <authorList>
            <person name="Vandamme P."/>
            <person name="Peeters C."/>
            <person name="Hettiarachchi A."/>
            <person name="Cnockaert M."/>
            <person name="Carlier A."/>
        </authorList>
    </citation>
    <scope>NUCLEOTIDE SEQUENCE</scope>
    <source>
        <strain evidence="3">LMG 31809</strain>
    </source>
</reference>
<accession>A0A9X3TWV7</accession>
<feature type="signal peptide" evidence="2">
    <location>
        <begin position="1"/>
        <end position="24"/>
    </location>
</feature>
<dbReference type="EMBL" id="JANWOI010000001">
    <property type="protein sequence ID" value="MDA5193226.1"/>
    <property type="molecule type" value="Genomic_DNA"/>
</dbReference>
<evidence type="ECO:0000313" key="4">
    <source>
        <dbReference type="Proteomes" id="UP001141619"/>
    </source>
</evidence>
<evidence type="ECO:0000256" key="1">
    <source>
        <dbReference type="SAM" id="MobiDB-lite"/>
    </source>
</evidence>
<dbReference type="RefSeq" id="WP_274942920.1">
    <property type="nucleotide sequence ID" value="NZ_JANWOI010000001.1"/>
</dbReference>
<sequence length="950" mass="104865">MRTGAFGSLALLLCVGLLPLAGFAADRVSIRSGEHQDFSRIVFEWPATVGYQVTSENGRGQIRFERAGTFDLAALKSKNLSRLRNLVVSEDGQSLSFELPPGVVPRHYRSGGRIVLDARGEAKPVEAKPAAVKPVAVKAEDKPAGEKPASDKPAGDKPAGASKGPAITMQYEPIFNGLRLTYELRDPQPAAVFLRAGQLWVIFEGYRPVDQASLKGSLGDRIKLAEQLPHPLATVLRYRVGAGQFVAAHRRDANWIVELKDNRVTPQIPIDVGQQQAGKGLRVFMPIEDVGPRLDLNDPTVGDQLVVMPVLGPGRGIAEERTFAQFHILPSAQGIVIEQQADDLEIVRYRNGVAVGATGGLALSAGVVPAIMPQGVVEAEEERPQRLVDFAAWRRGGPADYDNVRLGLLQRLANAKGANKNSVRWDLARFYLGFSQPERAIGALDVMASSDKGLLDNPEFRAVRGIANLMLRRFEAGRNDLSHKGLDSEIDAYLWRAVAADGMGDWQGALENYKRGADGLIEYEEADRARLKLAAVHAADALGDGVFMAGEVKTLTGYLLPPHLTAEVEYYRGKALERAGDGASAKDVYKKVMASGERESAARASFALAELELRNKTLAPKDVIDRLERLRFAWRGDQLELDLLDRLGQLYVEMGDYRTGLRTLRQAATHFDNSPRTRAITERMSDAFRRLFLDGLVDSMTPVDALSLYYDFRELTPLGADGDNMIRRLADRLVAVDLLDRAAELLEHQVRYRLEGVAQATVAGRLAMIYLLDHKPEKALGVIRATRQAAMPADVDLQRRHLEARALIDTKRFEEAEVLLERDSSKDAELLRADLYWGGSRWAEVVRNGERILGERWVDKRPLSNDERRQVLRIAVALSLDENVEGLRELRSRYNTPMADGAYAGAFDVITAKQDPSTKEIKALTESIASVNTLESFMAAYRKEFDRKGA</sequence>
<reference evidence="3" key="1">
    <citation type="submission" date="2022-08" db="EMBL/GenBank/DDBJ databases">
        <authorList>
            <person name="Vandamme P."/>
            <person name="Hettiarachchi A."/>
            <person name="Peeters C."/>
            <person name="Cnockaert M."/>
            <person name="Carlier A."/>
        </authorList>
    </citation>
    <scope>NUCLEOTIDE SEQUENCE</scope>
    <source>
        <strain evidence="3">LMG 31809</strain>
    </source>
</reference>